<accession>A0A0G2SJL5</accession>
<evidence type="ECO:0000256" key="3">
    <source>
        <dbReference type="ARBA" id="ARBA00022989"/>
    </source>
</evidence>
<proteinExistence type="evidence at transcript level"/>
<feature type="transmembrane region" description="Helical" evidence="5">
    <location>
        <begin position="306"/>
        <end position="326"/>
    </location>
</feature>
<dbReference type="EMBL" id="KJ829364">
    <property type="protein sequence ID" value="AJQ31795.1"/>
    <property type="molecule type" value="mRNA"/>
</dbReference>
<feature type="transmembrane region" description="Helical" evidence="5">
    <location>
        <begin position="196"/>
        <end position="213"/>
    </location>
</feature>
<feature type="transmembrane region" description="Helical" evidence="5">
    <location>
        <begin position="138"/>
        <end position="161"/>
    </location>
</feature>
<protein>
    <submittedName>
        <fullName evidence="7">Solute carrier family 26 member gamma</fullName>
    </submittedName>
</protein>
<feature type="transmembrane region" description="Helical" evidence="5">
    <location>
        <begin position="113"/>
        <end position="131"/>
    </location>
</feature>
<feature type="transmembrane region" description="Helical" evidence="5">
    <location>
        <begin position="338"/>
        <end position="357"/>
    </location>
</feature>
<evidence type="ECO:0000256" key="4">
    <source>
        <dbReference type="ARBA" id="ARBA00023136"/>
    </source>
</evidence>
<dbReference type="GO" id="GO:0016020">
    <property type="term" value="C:membrane"/>
    <property type="evidence" value="ECO:0007669"/>
    <property type="project" value="UniProtKB-SubCell"/>
</dbReference>
<gene>
    <name evidence="7" type="primary">SLC26gamma</name>
</gene>
<dbReference type="PANTHER" id="PTHR11814">
    <property type="entry name" value="SULFATE TRANSPORTER"/>
    <property type="match status" value="1"/>
</dbReference>
<feature type="transmembrane region" description="Helical" evidence="5">
    <location>
        <begin position="372"/>
        <end position="392"/>
    </location>
</feature>
<feature type="transmembrane region" description="Helical" evidence="5">
    <location>
        <begin position="404"/>
        <end position="421"/>
    </location>
</feature>
<dbReference type="Gene3D" id="3.30.750.24">
    <property type="entry name" value="STAS domain"/>
    <property type="match status" value="1"/>
</dbReference>
<dbReference type="InterPro" id="IPR036513">
    <property type="entry name" value="STAS_dom_sf"/>
</dbReference>
<comment type="subcellular location">
    <subcellularLocation>
        <location evidence="1">Membrane</location>
        <topology evidence="1">Multi-pass membrane protein</topology>
    </subcellularLocation>
</comment>
<feature type="transmembrane region" description="Helical" evidence="5">
    <location>
        <begin position="234"/>
        <end position="259"/>
    </location>
</feature>
<sequence>MSCSALQGKCREFCSPGPVKVFVKKRFPIASWLPEYNLRKLQCDMIAGLTVGLMVVPQGLAYAQLAGLPQQYGLYSAFMGCFLYCILGTSKDITLGPTAIMSLVVSAYGKPEIPHYVVALTLYTGIILLAMGFLRLGFVVNFISIPIVSGFTSAATIIIAFSQLKDLFGLQKIPRKFAQNVYFTFKNIGQTNKWDLTLGLLCIIILITLRKVGRLEWVKRKDSSDSRWLKAAKKTVWLISISRNALIILIAAVVSSSLYQHGHKDIFTLPSRIKPGLPLMQVPALSFQVGNATRSTLEVFKDLGPGLAVVPLIGFLESIAIAKAFARKNRYTVDASQELIALGVANCLSSFVSSYPVTGSFSRTAVNAQSGVATPAGGIFTGAIVLLALGLLTDSFKYIPKASLAALIMSSVITMIEYHIVPNIWKVRRIDLVPLAITFFGCFYDIEVGILAGIAVALCILLYNVVWPPITRIARGDYVLLKINGNLNYPGVEHLTNEIQEVAAMEPSPPGIVIDFSLVTSIDFTVTQALLTILEDMENKRIPIFFSGVQDNVRNMMMNSGIDSGIINQGTQSVIDSINSLEIVEQN</sequence>
<dbReference type="GO" id="GO:0055085">
    <property type="term" value="P:transmembrane transport"/>
    <property type="evidence" value="ECO:0007669"/>
    <property type="project" value="InterPro"/>
</dbReference>
<keyword evidence="3 5" id="KW-1133">Transmembrane helix</keyword>
<reference evidence="7" key="1">
    <citation type="journal article" date="2015" name="Sci. Rep.">
        <title>Bicarbonate transporters in corals point towards a key step in the evolution of cnidarian calcification.</title>
        <authorList>
            <person name="Zoccola D."/>
            <person name="Ganot P."/>
            <person name="Bertucci A."/>
            <person name="Caminiti-Segonds N."/>
            <person name="Techer N."/>
            <person name="Voolstra C.R."/>
            <person name="Aranda M."/>
            <person name="Tambutte E."/>
            <person name="Allemand D."/>
            <person name="Casey J.R."/>
            <person name="Tambutte S."/>
        </authorList>
    </citation>
    <scope>NUCLEOTIDE SEQUENCE</scope>
</reference>
<feature type="domain" description="STAS" evidence="6">
    <location>
        <begin position="477"/>
        <end position="587"/>
    </location>
</feature>
<keyword evidence="2 5" id="KW-0812">Transmembrane</keyword>
<keyword evidence="4 5" id="KW-0472">Membrane</keyword>
<name>A0A0G2SJL5_STYPI</name>
<dbReference type="Pfam" id="PF00916">
    <property type="entry name" value="Sulfate_transp"/>
    <property type="match status" value="1"/>
</dbReference>
<dbReference type="OrthoDB" id="288203at2759"/>
<dbReference type="InterPro" id="IPR011547">
    <property type="entry name" value="SLC26A/SulP_dom"/>
</dbReference>
<evidence type="ECO:0000256" key="1">
    <source>
        <dbReference type="ARBA" id="ARBA00004141"/>
    </source>
</evidence>
<feature type="transmembrane region" description="Helical" evidence="5">
    <location>
        <begin position="45"/>
        <end position="65"/>
    </location>
</feature>
<evidence type="ECO:0000256" key="2">
    <source>
        <dbReference type="ARBA" id="ARBA00022692"/>
    </source>
</evidence>
<evidence type="ECO:0000259" key="6">
    <source>
        <dbReference type="PROSITE" id="PS50801"/>
    </source>
</evidence>
<dbReference type="CDD" id="cd07042">
    <property type="entry name" value="STAS_SulP_like_sulfate_transporter"/>
    <property type="match status" value="1"/>
</dbReference>
<evidence type="ECO:0000313" key="7">
    <source>
        <dbReference type="EMBL" id="AJQ31795.1"/>
    </source>
</evidence>
<dbReference type="InterPro" id="IPR002645">
    <property type="entry name" value="STAS_dom"/>
</dbReference>
<dbReference type="PROSITE" id="PS50801">
    <property type="entry name" value="STAS"/>
    <property type="match status" value="1"/>
</dbReference>
<dbReference type="AlphaFoldDB" id="A0A0G2SJL5"/>
<dbReference type="SUPFAM" id="SSF52091">
    <property type="entry name" value="SpoIIaa-like"/>
    <property type="match status" value="1"/>
</dbReference>
<dbReference type="InterPro" id="IPR001902">
    <property type="entry name" value="SLC26A/SulP_fam"/>
</dbReference>
<organism evidence="7">
    <name type="scientific">Stylophora pistillata</name>
    <name type="common">Smooth cauliflower coral</name>
    <dbReference type="NCBI Taxonomy" id="50429"/>
    <lineage>
        <taxon>Eukaryota</taxon>
        <taxon>Metazoa</taxon>
        <taxon>Cnidaria</taxon>
        <taxon>Anthozoa</taxon>
        <taxon>Hexacorallia</taxon>
        <taxon>Scleractinia</taxon>
        <taxon>Astrocoeniina</taxon>
        <taxon>Pocilloporidae</taxon>
        <taxon>Stylophora</taxon>
    </lineage>
</organism>
<dbReference type="Pfam" id="PF01740">
    <property type="entry name" value="STAS"/>
    <property type="match status" value="1"/>
</dbReference>
<evidence type="ECO:0000256" key="5">
    <source>
        <dbReference type="SAM" id="Phobius"/>
    </source>
</evidence>
<feature type="transmembrane region" description="Helical" evidence="5">
    <location>
        <begin position="433"/>
        <end position="466"/>
    </location>
</feature>